<dbReference type="Proteomes" id="UP000235786">
    <property type="component" value="Unassembled WGS sequence"/>
</dbReference>
<dbReference type="SUPFAM" id="SSF103473">
    <property type="entry name" value="MFS general substrate transporter"/>
    <property type="match status" value="1"/>
</dbReference>
<gene>
    <name evidence="8" type="ORF">L207DRAFT_544219</name>
</gene>
<feature type="region of interest" description="Disordered" evidence="5">
    <location>
        <begin position="538"/>
        <end position="560"/>
    </location>
</feature>
<feature type="transmembrane region" description="Helical" evidence="6">
    <location>
        <begin position="140"/>
        <end position="160"/>
    </location>
</feature>
<evidence type="ECO:0000256" key="5">
    <source>
        <dbReference type="SAM" id="MobiDB-lite"/>
    </source>
</evidence>
<dbReference type="FunFam" id="1.20.1720.10:FF:000012">
    <property type="entry name" value="MFS toxin efflux pump (AflT)"/>
    <property type="match status" value="1"/>
</dbReference>
<dbReference type="PANTHER" id="PTHR23501:SF201">
    <property type="entry name" value="MFS AFLATOXIN EFFLUX PUMP"/>
    <property type="match status" value="1"/>
</dbReference>
<feature type="transmembrane region" description="Helical" evidence="6">
    <location>
        <begin position="439"/>
        <end position="460"/>
    </location>
</feature>
<dbReference type="GO" id="GO:0005886">
    <property type="term" value="C:plasma membrane"/>
    <property type="evidence" value="ECO:0007669"/>
    <property type="project" value="TreeGrafter"/>
</dbReference>
<proteinExistence type="predicted"/>
<feature type="transmembrane region" description="Helical" evidence="6">
    <location>
        <begin position="407"/>
        <end position="427"/>
    </location>
</feature>
<keyword evidence="9" id="KW-1185">Reference proteome</keyword>
<dbReference type="AlphaFoldDB" id="A0A2J6RR71"/>
<feature type="transmembrane region" description="Helical" evidence="6">
    <location>
        <begin position="382"/>
        <end position="401"/>
    </location>
</feature>
<dbReference type="PROSITE" id="PS50850">
    <property type="entry name" value="MFS"/>
    <property type="match status" value="1"/>
</dbReference>
<evidence type="ECO:0000256" key="1">
    <source>
        <dbReference type="ARBA" id="ARBA00004141"/>
    </source>
</evidence>
<feature type="transmembrane region" description="Helical" evidence="6">
    <location>
        <begin position="172"/>
        <end position="191"/>
    </location>
</feature>
<keyword evidence="3 6" id="KW-1133">Transmembrane helix</keyword>
<feature type="transmembrane region" description="Helical" evidence="6">
    <location>
        <begin position="317"/>
        <end position="342"/>
    </location>
</feature>
<evidence type="ECO:0000256" key="6">
    <source>
        <dbReference type="SAM" id="Phobius"/>
    </source>
</evidence>
<keyword evidence="4 6" id="KW-0472">Membrane</keyword>
<evidence type="ECO:0000313" key="9">
    <source>
        <dbReference type="Proteomes" id="UP000235786"/>
    </source>
</evidence>
<evidence type="ECO:0000313" key="8">
    <source>
        <dbReference type="EMBL" id="PMD40983.1"/>
    </source>
</evidence>
<organism evidence="8 9">
    <name type="scientific">Hyaloscypha variabilis (strain UAMH 11265 / GT02V1 / F)</name>
    <name type="common">Meliniomyces variabilis</name>
    <dbReference type="NCBI Taxonomy" id="1149755"/>
    <lineage>
        <taxon>Eukaryota</taxon>
        <taxon>Fungi</taxon>
        <taxon>Dikarya</taxon>
        <taxon>Ascomycota</taxon>
        <taxon>Pezizomycotina</taxon>
        <taxon>Leotiomycetes</taxon>
        <taxon>Helotiales</taxon>
        <taxon>Hyaloscyphaceae</taxon>
        <taxon>Hyaloscypha</taxon>
        <taxon>Hyaloscypha variabilis</taxon>
    </lineage>
</organism>
<dbReference type="Gene3D" id="1.20.1250.20">
    <property type="entry name" value="MFS general substrate transporter like domains"/>
    <property type="match status" value="1"/>
</dbReference>
<feature type="transmembrane region" description="Helical" evidence="6">
    <location>
        <begin position="203"/>
        <end position="223"/>
    </location>
</feature>
<protein>
    <submittedName>
        <fullName evidence="8">Putative MFS aflatoxin efflux pump</fullName>
    </submittedName>
</protein>
<dbReference type="FunFam" id="1.20.1250.20:FF:000196">
    <property type="entry name" value="MFS toxin efflux pump (AflT)"/>
    <property type="match status" value="1"/>
</dbReference>
<evidence type="ECO:0000259" key="7">
    <source>
        <dbReference type="PROSITE" id="PS50850"/>
    </source>
</evidence>
<dbReference type="Gene3D" id="1.20.1720.10">
    <property type="entry name" value="Multidrug resistance protein D"/>
    <property type="match status" value="1"/>
</dbReference>
<reference evidence="8 9" key="1">
    <citation type="submission" date="2016-04" db="EMBL/GenBank/DDBJ databases">
        <title>A degradative enzymes factory behind the ericoid mycorrhizal symbiosis.</title>
        <authorList>
            <consortium name="DOE Joint Genome Institute"/>
            <person name="Martino E."/>
            <person name="Morin E."/>
            <person name="Grelet G."/>
            <person name="Kuo A."/>
            <person name="Kohler A."/>
            <person name="Daghino S."/>
            <person name="Barry K."/>
            <person name="Choi C."/>
            <person name="Cichocki N."/>
            <person name="Clum A."/>
            <person name="Copeland A."/>
            <person name="Hainaut M."/>
            <person name="Haridas S."/>
            <person name="Labutti K."/>
            <person name="Lindquist E."/>
            <person name="Lipzen A."/>
            <person name="Khouja H.-R."/>
            <person name="Murat C."/>
            <person name="Ohm R."/>
            <person name="Olson A."/>
            <person name="Spatafora J."/>
            <person name="Veneault-Fourrey C."/>
            <person name="Henrissat B."/>
            <person name="Grigoriev I."/>
            <person name="Martin F."/>
            <person name="Perotto S."/>
        </authorList>
    </citation>
    <scope>NUCLEOTIDE SEQUENCE [LARGE SCALE GENOMIC DNA]</scope>
    <source>
        <strain evidence="8 9">F</strain>
    </source>
</reference>
<sequence>MAASSESPSSAHSDTKPIEPSPESINPTGDVVNSKDAEESYPPIREAVLIMFAMAAAIFLVSLDRMIIATAIPKISDEFHSIEDIGWYASAYMLTGSSFMLLFGKFYTFYAPKWVLMFAIGLFEIGSAVCGAAPNSTAFIIGRALAGWGFSGIFTGGIITIQSILPLQKRPIAMGMLGAIFGISSIAGPLIGGALTTNVSWRWCFYINLPIGGVALVIFALFLKVKAPAKAGTTWRAQLSQLDPLGTLFFLPGIVCLLLALQWGGSTYAWSNARIIVLFILFAILFTLFVIVQILKKSPEEATVPVHVFTQRSITSGFIYMLFVGAAMALMVYYLSIYFQAIRGVNALHSGLDILPFLLSVTFASIVAGITVSRIGYYVPHMILGAAFMAIGAGLIMTFSVNTSKGVWIGYQILFGVGFGLGNQQASIAAQTVLKKQDIAIGSSLMMFAAQISGAIFVPVGQSVFDNHLLDGLKGIDGVNGTLLLNTGATDIRSVVPAGSLGAVLSAYDNALTRVFLVSCVMAAISVLPALGMEWKSVKKDGKKSGKDADVEGAPEAEKA</sequence>
<name>A0A2J6RR71_HYAVF</name>
<dbReference type="OrthoDB" id="10021397at2759"/>
<feature type="transmembrane region" description="Helical" evidence="6">
    <location>
        <begin position="511"/>
        <end position="531"/>
    </location>
</feature>
<evidence type="ECO:0000256" key="4">
    <source>
        <dbReference type="ARBA" id="ARBA00023136"/>
    </source>
</evidence>
<dbReference type="PANTHER" id="PTHR23501">
    <property type="entry name" value="MAJOR FACILITATOR SUPERFAMILY"/>
    <property type="match status" value="1"/>
</dbReference>
<dbReference type="InterPro" id="IPR011701">
    <property type="entry name" value="MFS"/>
</dbReference>
<dbReference type="InterPro" id="IPR036259">
    <property type="entry name" value="MFS_trans_sf"/>
</dbReference>
<feature type="compositionally biased region" description="Low complexity" evidence="5">
    <location>
        <begin position="1"/>
        <end position="12"/>
    </location>
</feature>
<keyword evidence="2 6" id="KW-0812">Transmembrane</keyword>
<dbReference type="Pfam" id="PF07690">
    <property type="entry name" value="MFS_1"/>
    <property type="match status" value="1"/>
</dbReference>
<feature type="domain" description="Major facilitator superfamily (MFS) profile" evidence="7">
    <location>
        <begin position="50"/>
        <end position="538"/>
    </location>
</feature>
<feature type="region of interest" description="Disordered" evidence="5">
    <location>
        <begin position="1"/>
        <end position="37"/>
    </location>
</feature>
<evidence type="ECO:0000256" key="2">
    <source>
        <dbReference type="ARBA" id="ARBA00022692"/>
    </source>
</evidence>
<feature type="transmembrane region" description="Helical" evidence="6">
    <location>
        <begin position="275"/>
        <end position="296"/>
    </location>
</feature>
<dbReference type="CDD" id="cd17502">
    <property type="entry name" value="MFS_Azr1_MDR_like"/>
    <property type="match status" value="1"/>
</dbReference>
<comment type="subcellular location">
    <subcellularLocation>
        <location evidence="1">Membrane</location>
        <topology evidence="1">Multi-pass membrane protein</topology>
    </subcellularLocation>
</comment>
<evidence type="ECO:0000256" key="3">
    <source>
        <dbReference type="ARBA" id="ARBA00022989"/>
    </source>
</evidence>
<feature type="transmembrane region" description="Helical" evidence="6">
    <location>
        <begin position="48"/>
        <end position="73"/>
    </location>
</feature>
<feature type="transmembrane region" description="Helical" evidence="6">
    <location>
        <begin position="115"/>
        <end position="134"/>
    </location>
</feature>
<dbReference type="EMBL" id="KZ613945">
    <property type="protein sequence ID" value="PMD40983.1"/>
    <property type="molecule type" value="Genomic_DNA"/>
</dbReference>
<accession>A0A2J6RR71</accession>
<feature type="transmembrane region" description="Helical" evidence="6">
    <location>
        <begin position="85"/>
        <end position="103"/>
    </location>
</feature>
<feature type="transmembrane region" description="Helical" evidence="6">
    <location>
        <begin position="244"/>
        <end position="263"/>
    </location>
</feature>
<feature type="transmembrane region" description="Helical" evidence="6">
    <location>
        <begin position="354"/>
        <end position="375"/>
    </location>
</feature>
<dbReference type="GO" id="GO:0022857">
    <property type="term" value="F:transmembrane transporter activity"/>
    <property type="evidence" value="ECO:0007669"/>
    <property type="project" value="InterPro"/>
</dbReference>
<dbReference type="InterPro" id="IPR020846">
    <property type="entry name" value="MFS_dom"/>
</dbReference>